<keyword evidence="2" id="KW-1015">Disulfide bond</keyword>
<dbReference type="PANTHER" id="PTHR23259">
    <property type="entry name" value="RIDDLE"/>
    <property type="match status" value="1"/>
</dbReference>
<evidence type="ECO:0000313" key="5">
    <source>
        <dbReference type="EMBL" id="JAT82353.1"/>
    </source>
</evidence>
<dbReference type="InterPro" id="IPR002919">
    <property type="entry name" value="TIL_dom"/>
</dbReference>
<feature type="domain" description="TIL" evidence="4">
    <location>
        <begin position="221"/>
        <end position="282"/>
    </location>
</feature>
<evidence type="ECO:0000256" key="3">
    <source>
        <dbReference type="SAM" id="SignalP"/>
    </source>
</evidence>
<dbReference type="CDD" id="cd19941">
    <property type="entry name" value="TIL"/>
    <property type="match status" value="3"/>
</dbReference>
<dbReference type="InterPro" id="IPR036084">
    <property type="entry name" value="Ser_inhib-like_sf"/>
</dbReference>
<proteinExistence type="predicted"/>
<sequence length="288" mass="31830">MWKILLITAFAAIILIVSSTDTAESCDGDENAFSSCGMGCVKKCSNYWRDDIMCTADCELGACTCKDDFVYDENINKCVPYWQCTPLCGQNEKFSNCTANGCFSRRNCSDPIDTPRKCVKISEDACEKGCICEEGYLRNKNGVCVPEDECAANEQCDGVNVFYDTCPPNNCEPETCVTLEKPVENCPIQPAVCRPRCRCAKGFYQNTAGECIAEKYCPKSCPENEYWNGCYNGGCFGPRKCAEKHRGKVCVRLIDGACKGACLCKGDLLRNDEGKCVKRSECPTIQDE</sequence>
<evidence type="ECO:0000259" key="4">
    <source>
        <dbReference type="Pfam" id="PF01826"/>
    </source>
</evidence>
<feature type="domain" description="TIL" evidence="4">
    <location>
        <begin position="88"/>
        <end position="150"/>
    </location>
</feature>
<dbReference type="OrthoDB" id="671595at2759"/>
<name>A0A1E1W5U8_PECGO</name>
<feature type="chain" id="PRO_5009115160" description="TIL domain-containing protein" evidence="3">
    <location>
        <begin position="20"/>
        <end position="288"/>
    </location>
</feature>
<dbReference type="Pfam" id="PF01826">
    <property type="entry name" value="TIL"/>
    <property type="match status" value="3"/>
</dbReference>
<dbReference type="InterPro" id="IPR051368">
    <property type="entry name" value="SerProtInhib-TIL_Domain"/>
</dbReference>
<dbReference type="SUPFAM" id="SSF57567">
    <property type="entry name" value="Serine protease inhibitors"/>
    <property type="match status" value="4"/>
</dbReference>
<feature type="domain" description="TIL" evidence="4">
    <location>
        <begin position="30"/>
        <end position="84"/>
    </location>
</feature>
<dbReference type="EMBL" id="GDQN01008701">
    <property type="protein sequence ID" value="JAT82353.1"/>
    <property type="molecule type" value="Transcribed_RNA"/>
</dbReference>
<reference evidence="5" key="1">
    <citation type="submission" date="2015-09" db="EMBL/GenBank/DDBJ databases">
        <title>De novo assembly of Pectinophora gossypiella (Pink Bollworm) gut transcriptome.</title>
        <authorList>
            <person name="Tassone E.E."/>
        </authorList>
    </citation>
    <scope>NUCLEOTIDE SEQUENCE</scope>
</reference>
<keyword evidence="3" id="KW-0732">Signal</keyword>
<dbReference type="Gene3D" id="2.10.25.10">
    <property type="entry name" value="Laminin"/>
    <property type="match status" value="4"/>
</dbReference>
<keyword evidence="1" id="KW-0646">Protease inhibitor</keyword>
<dbReference type="AlphaFoldDB" id="A0A1E1W5U8"/>
<organism evidence="5">
    <name type="scientific">Pectinophora gossypiella</name>
    <name type="common">Cotton pink bollworm</name>
    <name type="synonym">Depressaria gossypiella</name>
    <dbReference type="NCBI Taxonomy" id="13191"/>
    <lineage>
        <taxon>Eukaryota</taxon>
        <taxon>Metazoa</taxon>
        <taxon>Ecdysozoa</taxon>
        <taxon>Arthropoda</taxon>
        <taxon>Hexapoda</taxon>
        <taxon>Insecta</taxon>
        <taxon>Pterygota</taxon>
        <taxon>Neoptera</taxon>
        <taxon>Endopterygota</taxon>
        <taxon>Lepidoptera</taxon>
        <taxon>Glossata</taxon>
        <taxon>Ditrysia</taxon>
        <taxon>Gelechioidea</taxon>
        <taxon>Gelechiidae</taxon>
        <taxon>Apatetrinae</taxon>
        <taxon>Pectinophora</taxon>
    </lineage>
</organism>
<dbReference type="GO" id="GO:0030414">
    <property type="term" value="F:peptidase inhibitor activity"/>
    <property type="evidence" value="ECO:0007669"/>
    <property type="project" value="UniProtKB-KW"/>
</dbReference>
<protein>
    <recommendedName>
        <fullName evidence="4">TIL domain-containing protein</fullName>
    </recommendedName>
</protein>
<feature type="signal peptide" evidence="3">
    <location>
        <begin position="1"/>
        <end position="19"/>
    </location>
</feature>
<accession>A0A1E1W5U8</accession>
<evidence type="ECO:0000256" key="1">
    <source>
        <dbReference type="ARBA" id="ARBA00022690"/>
    </source>
</evidence>
<gene>
    <name evidence="5" type="ORF">g.6381</name>
</gene>
<dbReference type="PANTHER" id="PTHR23259:SF70">
    <property type="entry name" value="ACCESSORY GLAND PROTEIN ACP62F-RELATED"/>
    <property type="match status" value="1"/>
</dbReference>
<evidence type="ECO:0000256" key="2">
    <source>
        <dbReference type="ARBA" id="ARBA00023157"/>
    </source>
</evidence>